<feature type="compositionally biased region" description="Polar residues" evidence="1">
    <location>
        <begin position="108"/>
        <end position="120"/>
    </location>
</feature>
<sequence length="120" mass="13573">MPFSGRISTLRLFNLPWPWDPLGESHRLPTLIADRSPKYPSAGRLSAFFCHANLSTHTYEPTAKVAHNPLISSPQNAKCLTFLLLYVLFLTRSQNPSRALKHAHSARAETNQRPLVQRQV</sequence>
<reference evidence="2 3" key="1">
    <citation type="submission" date="2021-06" db="EMBL/GenBank/DDBJ databases">
        <authorList>
            <person name="Palmer J.M."/>
        </authorList>
    </citation>
    <scope>NUCLEOTIDE SEQUENCE [LARGE SCALE GENOMIC DNA]</scope>
    <source>
        <strain evidence="2 3">XC_2019</strain>
        <tissue evidence="2">Muscle</tissue>
    </source>
</reference>
<dbReference type="EMBL" id="JAHRIN010020371">
    <property type="protein sequence ID" value="MEQ2198715.1"/>
    <property type="molecule type" value="Genomic_DNA"/>
</dbReference>
<organism evidence="2 3">
    <name type="scientific">Xenoophorus captivus</name>
    <dbReference type="NCBI Taxonomy" id="1517983"/>
    <lineage>
        <taxon>Eukaryota</taxon>
        <taxon>Metazoa</taxon>
        <taxon>Chordata</taxon>
        <taxon>Craniata</taxon>
        <taxon>Vertebrata</taxon>
        <taxon>Euteleostomi</taxon>
        <taxon>Actinopterygii</taxon>
        <taxon>Neopterygii</taxon>
        <taxon>Teleostei</taxon>
        <taxon>Neoteleostei</taxon>
        <taxon>Acanthomorphata</taxon>
        <taxon>Ovalentaria</taxon>
        <taxon>Atherinomorphae</taxon>
        <taxon>Cyprinodontiformes</taxon>
        <taxon>Goodeidae</taxon>
        <taxon>Xenoophorus</taxon>
    </lineage>
</organism>
<comment type="caution">
    <text evidence="2">The sequence shown here is derived from an EMBL/GenBank/DDBJ whole genome shotgun (WGS) entry which is preliminary data.</text>
</comment>
<name>A0ABV0QSC0_9TELE</name>
<evidence type="ECO:0000256" key="1">
    <source>
        <dbReference type="SAM" id="MobiDB-lite"/>
    </source>
</evidence>
<protein>
    <submittedName>
        <fullName evidence="2">Uncharacterized protein</fullName>
    </submittedName>
</protein>
<dbReference type="Proteomes" id="UP001434883">
    <property type="component" value="Unassembled WGS sequence"/>
</dbReference>
<evidence type="ECO:0000313" key="2">
    <source>
        <dbReference type="EMBL" id="MEQ2198715.1"/>
    </source>
</evidence>
<evidence type="ECO:0000313" key="3">
    <source>
        <dbReference type="Proteomes" id="UP001434883"/>
    </source>
</evidence>
<accession>A0ABV0QSC0</accession>
<feature type="region of interest" description="Disordered" evidence="1">
    <location>
        <begin position="101"/>
        <end position="120"/>
    </location>
</feature>
<gene>
    <name evidence="2" type="ORF">XENOCAPTIV_017116</name>
</gene>
<keyword evidence="3" id="KW-1185">Reference proteome</keyword>
<proteinExistence type="predicted"/>